<feature type="compositionally biased region" description="Basic and acidic residues" evidence="1">
    <location>
        <begin position="100"/>
        <end position="109"/>
    </location>
</feature>
<feature type="compositionally biased region" description="Basic and acidic residues" evidence="1">
    <location>
        <begin position="62"/>
        <end position="80"/>
    </location>
</feature>
<reference evidence="2" key="1">
    <citation type="journal article" date="2022" name="bioRxiv">
        <title>Sequencing and chromosome-scale assembly of the giantPleurodeles waltlgenome.</title>
        <authorList>
            <person name="Brown T."/>
            <person name="Elewa A."/>
            <person name="Iarovenko S."/>
            <person name="Subramanian E."/>
            <person name="Araus A.J."/>
            <person name="Petzold A."/>
            <person name="Susuki M."/>
            <person name="Suzuki K.-i.T."/>
            <person name="Hayashi T."/>
            <person name="Toyoda A."/>
            <person name="Oliveira C."/>
            <person name="Osipova E."/>
            <person name="Leigh N.D."/>
            <person name="Simon A."/>
            <person name="Yun M.H."/>
        </authorList>
    </citation>
    <scope>NUCLEOTIDE SEQUENCE</scope>
    <source>
        <strain evidence="2">20211129_DDA</strain>
        <tissue evidence="2">Liver</tissue>
    </source>
</reference>
<proteinExistence type="predicted"/>
<organism evidence="2 3">
    <name type="scientific">Pleurodeles waltl</name>
    <name type="common">Iberian ribbed newt</name>
    <dbReference type="NCBI Taxonomy" id="8319"/>
    <lineage>
        <taxon>Eukaryota</taxon>
        <taxon>Metazoa</taxon>
        <taxon>Chordata</taxon>
        <taxon>Craniata</taxon>
        <taxon>Vertebrata</taxon>
        <taxon>Euteleostomi</taxon>
        <taxon>Amphibia</taxon>
        <taxon>Batrachia</taxon>
        <taxon>Caudata</taxon>
        <taxon>Salamandroidea</taxon>
        <taxon>Salamandridae</taxon>
        <taxon>Pleurodelinae</taxon>
        <taxon>Pleurodeles</taxon>
    </lineage>
</organism>
<dbReference type="EMBL" id="JANPWB010000003">
    <property type="protein sequence ID" value="KAJ1196722.1"/>
    <property type="molecule type" value="Genomic_DNA"/>
</dbReference>
<keyword evidence="3" id="KW-1185">Reference proteome</keyword>
<evidence type="ECO:0000313" key="2">
    <source>
        <dbReference type="EMBL" id="KAJ1196722.1"/>
    </source>
</evidence>
<feature type="region of interest" description="Disordered" evidence="1">
    <location>
        <begin position="153"/>
        <end position="177"/>
    </location>
</feature>
<protein>
    <submittedName>
        <fullName evidence="2">Uncharacterized protein</fullName>
    </submittedName>
</protein>
<accession>A0AAV7V7C6</accession>
<name>A0AAV7V7C6_PLEWA</name>
<comment type="caution">
    <text evidence="2">The sequence shown here is derived from an EMBL/GenBank/DDBJ whole genome shotgun (WGS) entry which is preliminary data.</text>
</comment>
<evidence type="ECO:0000256" key="1">
    <source>
        <dbReference type="SAM" id="MobiDB-lite"/>
    </source>
</evidence>
<dbReference type="Proteomes" id="UP001066276">
    <property type="component" value="Chromosome 2_1"/>
</dbReference>
<gene>
    <name evidence="2" type="ORF">NDU88_000587</name>
</gene>
<feature type="compositionally biased region" description="Low complexity" evidence="1">
    <location>
        <begin position="81"/>
        <end position="97"/>
    </location>
</feature>
<sequence length="177" mass="19773">MGTPLWRSLCRSRQRQLPACTRLVSRRSAQSTSTGEYSTEVEYFCGHSLKGGGLSLKEDEDGWRREDGEKNRRTGRRGEKSSSSTGRRGTRSQSAGAAGRGEDRGKMETRAGNGQGAIRRGAYRNVDKPRSRMNVAPQDFLYFFLPWHIGQDLDPDLSFPSQGTPEDGRTDLTEIKK</sequence>
<feature type="region of interest" description="Disordered" evidence="1">
    <location>
        <begin position="55"/>
        <end position="125"/>
    </location>
</feature>
<dbReference type="AlphaFoldDB" id="A0AAV7V7C6"/>
<evidence type="ECO:0000313" key="3">
    <source>
        <dbReference type="Proteomes" id="UP001066276"/>
    </source>
</evidence>
<feature type="compositionally biased region" description="Basic and acidic residues" evidence="1">
    <location>
        <begin position="166"/>
        <end position="177"/>
    </location>
</feature>